<evidence type="ECO:0000313" key="5">
    <source>
        <dbReference type="Proteomes" id="UP000306790"/>
    </source>
</evidence>
<dbReference type="EMBL" id="QFVP01000002">
    <property type="protein sequence ID" value="THE41563.1"/>
    <property type="molecule type" value="Genomic_DNA"/>
</dbReference>
<proteinExistence type="inferred from homology"/>
<sequence length="268" mass="29514">MTSRWRYCSLLATLVLPVSVAQADELQAKQYSDFSSYVLALSWQTGFCQSQHERNRQEPDECRLQKETANKADFLTVHGLWPGLPKSIAARGVDNRRWMRFGCATRPIPNLPEARASRKCAAPQTGLSPESAAKLSTVMPGAGGKSCLERYEYAKHGACFGFDPDAYFGTMVRLNNEVKNSALGVFLADNYGKTVSRDDFDAAIAKTWSKESVKAVKLSCHGNPAYLTEIQFTLKAAMINAPLSATSFLSQPHPGNCGKRFVLDKVGY</sequence>
<dbReference type="Proteomes" id="UP000306790">
    <property type="component" value="Unassembled WGS sequence"/>
</dbReference>
<dbReference type="NCBIfam" id="NF007502">
    <property type="entry name" value="PRK10095.1"/>
    <property type="match status" value="1"/>
</dbReference>
<feature type="signal peptide" evidence="3">
    <location>
        <begin position="1"/>
        <end position="23"/>
    </location>
</feature>
<gene>
    <name evidence="4" type="ORF">DJ535_05125</name>
</gene>
<comment type="caution">
    <text evidence="4">The sequence shown here is derived from an EMBL/GenBank/DDBJ whole genome shotgun (WGS) entry which is preliminary data.</text>
</comment>
<evidence type="ECO:0000256" key="2">
    <source>
        <dbReference type="RuleBase" id="RU004328"/>
    </source>
</evidence>
<evidence type="ECO:0000256" key="3">
    <source>
        <dbReference type="SAM" id="SignalP"/>
    </source>
</evidence>
<dbReference type="SUPFAM" id="SSF55895">
    <property type="entry name" value="Ribonuclease Rh-like"/>
    <property type="match status" value="1"/>
</dbReference>
<feature type="chain" id="PRO_5047547251" evidence="3">
    <location>
        <begin position="24"/>
        <end position="268"/>
    </location>
</feature>
<keyword evidence="3" id="KW-0732">Signal</keyword>
<dbReference type="PROSITE" id="PS00531">
    <property type="entry name" value="RNASE_T2_2"/>
    <property type="match status" value="1"/>
</dbReference>
<keyword evidence="5" id="KW-1185">Reference proteome</keyword>
<dbReference type="InterPro" id="IPR033130">
    <property type="entry name" value="RNase_T2_His_AS_2"/>
</dbReference>
<dbReference type="RefSeq" id="WP_048221874.1">
    <property type="nucleotide sequence ID" value="NZ_QFVP01000002.1"/>
</dbReference>
<dbReference type="Pfam" id="PF00445">
    <property type="entry name" value="Ribonuclease_T2"/>
    <property type="match status" value="1"/>
</dbReference>
<reference evidence="4 5" key="1">
    <citation type="submission" date="2018-05" db="EMBL/GenBank/DDBJ databases">
        <title>Isolation and genomic analyses of lactose-positive bacteria from faecal samples of preterm neonates.</title>
        <authorList>
            <person name="Chen Y."/>
            <person name="Brook T.C."/>
            <person name="O'Neill I."/>
            <person name="Soe C.Z."/>
            <person name="Hall L.J."/>
            <person name="Hoyles L."/>
        </authorList>
    </citation>
    <scope>NUCLEOTIDE SEQUENCE [LARGE SCALE GENOMIC DNA]</scope>
    <source>
        <strain evidence="4 5">P080C CL</strain>
    </source>
</reference>
<dbReference type="InterPro" id="IPR036430">
    <property type="entry name" value="RNase_T2-like_sf"/>
</dbReference>
<evidence type="ECO:0000313" key="4">
    <source>
        <dbReference type="EMBL" id="THE41563.1"/>
    </source>
</evidence>
<dbReference type="PROSITE" id="PS00530">
    <property type="entry name" value="RNASE_T2_1"/>
    <property type="match status" value="1"/>
</dbReference>
<dbReference type="CDD" id="cd01062">
    <property type="entry name" value="RNase_T2_prok"/>
    <property type="match status" value="1"/>
</dbReference>
<organism evidence="4 5">
    <name type="scientific">Citrobacter murliniae</name>
    <dbReference type="NCBI Taxonomy" id="67829"/>
    <lineage>
        <taxon>Bacteria</taxon>
        <taxon>Pseudomonadati</taxon>
        <taxon>Pseudomonadota</taxon>
        <taxon>Gammaproteobacteria</taxon>
        <taxon>Enterobacterales</taxon>
        <taxon>Enterobacteriaceae</taxon>
        <taxon>Citrobacter</taxon>
        <taxon>Citrobacter freundii complex</taxon>
    </lineage>
</organism>
<dbReference type="PANTHER" id="PTHR11240">
    <property type="entry name" value="RIBONUCLEASE T2"/>
    <property type="match status" value="1"/>
</dbReference>
<dbReference type="InterPro" id="IPR039378">
    <property type="entry name" value="RNase_T2_prok"/>
</dbReference>
<protein>
    <submittedName>
        <fullName evidence="4">Ribonuclease I</fullName>
    </submittedName>
</protein>
<evidence type="ECO:0000256" key="1">
    <source>
        <dbReference type="ARBA" id="ARBA00007469"/>
    </source>
</evidence>
<name>A0ABY2Q156_9ENTR</name>
<dbReference type="InterPro" id="IPR001568">
    <property type="entry name" value="RNase_T2-like"/>
</dbReference>
<dbReference type="PANTHER" id="PTHR11240:SF22">
    <property type="entry name" value="RIBONUCLEASE T2"/>
    <property type="match status" value="1"/>
</dbReference>
<comment type="similarity">
    <text evidence="1 2">Belongs to the RNase T2 family.</text>
</comment>
<accession>A0ABY2Q156</accession>
<dbReference type="InterPro" id="IPR018188">
    <property type="entry name" value="RNase_T2_His_AS_1"/>
</dbReference>
<dbReference type="Gene3D" id="3.90.730.10">
    <property type="entry name" value="Ribonuclease T2-like"/>
    <property type="match status" value="1"/>
</dbReference>